<comment type="similarity">
    <text evidence="1">Belongs to the bacterial ring-hydroxylating dioxygenase alpha subunit family.</text>
</comment>
<dbReference type="AlphaFoldDB" id="A0A2U8GM24"/>
<proteinExistence type="inferred from homology"/>
<dbReference type="Pfam" id="PF00355">
    <property type="entry name" value="Rieske"/>
    <property type="match status" value="1"/>
</dbReference>
<evidence type="ECO:0000313" key="11">
    <source>
        <dbReference type="EMBL" id="AWI74243.1"/>
    </source>
</evidence>
<evidence type="ECO:0000256" key="6">
    <source>
        <dbReference type="ARBA" id="ARBA00023002"/>
    </source>
</evidence>
<feature type="domain" description="Rieske" evidence="10">
    <location>
        <begin position="49"/>
        <end position="160"/>
    </location>
</feature>
<dbReference type="PROSITE" id="PS00570">
    <property type="entry name" value="RING_HYDROXYL_ALPHA"/>
    <property type="match status" value="1"/>
</dbReference>
<evidence type="ECO:0000256" key="9">
    <source>
        <dbReference type="ARBA" id="ARBA00023027"/>
    </source>
</evidence>
<evidence type="ECO:0000256" key="8">
    <source>
        <dbReference type="ARBA" id="ARBA00023014"/>
    </source>
</evidence>
<keyword evidence="5 11" id="KW-0223">Dioxygenase</keyword>
<dbReference type="KEGG" id="acom:CEW83_02580"/>
<evidence type="ECO:0000259" key="10">
    <source>
        <dbReference type="PROSITE" id="PS51296"/>
    </source>
</evidence>
<keyword evidence="2" id="KW-0001">2Fe-2S</keyword>
<dbReference type="Gene3D" id="2.102.10.10">
    <property type="entry name" value="Rieske [2Fe-2S] iron-sulphur domain"/>
    <property type="match status" value="1"/>
</dbReference>
<sequence length="464" mass="51528">MSSNAGYTLADGTRLEDLVSVPTREVQMRALSDPEIYQLEMDRVFGRTWLLLGHESEIPASGDFIVRDMGSDSVIVARAKDGAIHVSLNVCPHRGMRISTVDAGNTQIHKCIYHGWAFRPNGEFIGAPVEKECMHGRMMPKEELGLPQARVALYGGIIFATWDIEGPSFDEFLGDAKWYFDTLFERSDNGLEVLGPPQRFIVRANWKAAGEQSAADGYHTLTLHRWLGEVGNYSKSGDGGSADLSPEMYGVEVSSPHGHALRCIDLGRKIKKLTGLDPAELSVEQKLEALPPPGVTREMLPQLMKRLSKEQLEVVVSMPPQVGGIFPNVLFAFVYIPQADGTVLGLTLLHAYVPKGPDQLEFVNWVLAEKDAPAELKEKMLMQSIQLFGTSGMVEQDDSDTWPHMTLAAKGARGRRSTLKYQAVYETGAPKGWPGPGIVNEGFTKDDTQWHWWLYWNELMNART</sequence>
<keyword evidence="4" id="KW-0058">Aromatic hydrocarbons catabolism</keyword>
<dbReference type="InterPro" id="IPR043266">
    <property type="entry name" value="RHO_NdoB-like_C"/>
</dbReference>
<dbReference type="InterPro" id="IPR015879">
    <property type="entry name" value="Ring_hydroxy_dOase_asu_C_dom"/>
</dbReference>
<evidence type="ECO:0000256" key="3">
    <source>
        <dbReference type="ARBA" id="ARBA00022723"/>
    </source>
</evidence>
<accession>A0A2U8GM24</accession>
<evidence type="ECO:0000256" key="4">
    <source>
        <dbReference type="ARBA" id="ARBA00022797"/>
    </source>
</evidence>
<dbReference type="Gene3D" id="3.90.380.10">
    <property type="entry name" value="Naphthalene 1,2-dioxygenase Alpha Subunit, Chain A, domain 1"/>
    <property type="match status" value="1"/>
</dbReference>
<evidence type="ECO:0000313" key="12">
    <source>
        <dbReference type="Proteomes" id="UP000244930"/>
    </source>
</evidence>
<reference evidence="11 12" key="1">
    <citation type="submission" date="2017-06" db="EMBL/GenBank/DDBJ databases">
        <title>Azoarcus.</title>
        <authorList>
            <person name="Woo J.-H."/>
            <person name="Kim H.-S."/>
        </authorList>
    </citation>
    <scope>NUCLEOTIDE SEQUENCE [LARGE SCALE GENOMIC DNA]</scope>
    <source>
        <strain evidence="11 12">TSPY31</strain>
    </source>
</reference>
<evidence type="ECO:0000256" key="1">
    <source>
        <dbReference type="ARBA" id="ARBA00008751"/>
    </source>
</evidence>
<keyword evidence="6" id="KW-0560">Oxidoreductase</keyword>
<keyword evidence="7" id="KW-0408">Iron</keyword>
<keyword evidence="3" id="KW-0479">Metal-binding</keyword>
<keyword evidence="9" id="KW-0520">NAD</keyword>
<gene>
    <name evidence="11" type="ORF">CEW83_02580</name>
</gene>
<dbReference type="EMBL" id="CP022187">
    <property type="protein sequence ID" value="AWI74243.1"/>
    <property type="molecule type" value="Genomic_DNA"/>
</dbReference>
<dbReference type="PANTHER" id="PTHR43756">
    <property type="entry name" value="CHOLINE MONOOXYGENASE, CHLOROPLASTIC"/>
    <property type="match status" value="1"/>
</dbReference>
<dbReference type="Pfam" id="PF00848">
    <property type="entry name" value="Ring_hydroxyl_A"/>
    <property type="match status" value="1"/>
</dbReference>
<dbReference type="GO" id="GO:0051537">
    <property type="term" value="F:2 iron, 2 sulfur cluster binding"/>
    <property type="evidence" value="ECO:0007669"/>
    <property type="project" value="UniProtKB-KW"/>
</dbReference>
<dbReference type="InterPro" id="IPR017941">
    <property type="entry name" value="Rieske_2Fe-2S"/>
</dbReference>
<keyword evidence="8" id="KW-0411">Iron-sulfur</keyword>
<dbReference type="SUPFAM" id="SSF55961">
    <property type="entry name" value="Bet v1-like"/>
    <property type="match status" value="1"/>
</dbReference>
<dbReference type="InterPro" id="IPR001663">
    <property type="entry name" value="Rng_hydr_dOase-A"/>
</dbReference>
<organism evidence="11 12">
    <name type="scientific">Parazoarcus communis</name>
    <dbReference type="NCBI Taxonomy" id="41977"/>
    <lineage>
        <taxon>Bacteria</taxon>
        <taxon>Pseudomonadati</taxon>
        <taxon>Pseudomonadota</taxon>
        <taxon>Betaproteobacteria</taxon>
        <taxon>Rhodocyclales</taxon>
        <taxon>Zoogloeaceae</taxon>
        <taxon>Parazoarcus</taxon>
    </lineage>
</organism>
<evidence type="ECO:0000256" key="2">
    <source>
        <dbReference type="ARBA" id="ARBA00022714"/>
    </source>
</evidence>
<dbReference type="Proteomes" id="UP000244930">
    <property type="component" value="Chromosome"/>
</dbReference>
<dbReference type="GO" id="GO:0051213">
    <property type="term" value="F:dioxygenase activity"/>
    <property type="evidence" value="ECO:0007669"/>
    <property type="project" value="UniProtKB-KW"/>
</dbReference>
<keyword evidence="12" id="KW-1185">Reference proteome</keyword>
<dbReference type="GO" id="GO:0005506">
    <property type="term" value="F:iron ion binding"/>
    <property type="evidence" value="ECO:0007669"/>
    <property type="project" value="InterPro"/>
</dbReference>
<dbReference type="CDD" id="cd08881">
    <property type="entry name" value="RHO_alpha_C_NDO-like"/>
    <property type="match status" value="1"/>
</dbReference>
<dbReference type="PRINTS" id="PR00090">
    <property type="entry name" value="RNGDIOXGNASE"/>
</dbReference>
<dbReference type="SUPFAM" id="SSF50022">
    <property type="entry name" value="ISP domain"/>
    <property type="match status" value="1"/>
</dbReference>
<dbReference type="RefSeq" id="WP_108947951.1">
    <property type="nucleotide sequence ID" value="NZ_CP022187.1"/>
</dbReference>
<dbReference type="InterPro" id="IPR036922">
    <property type="entry name" value="Rieske_2Fe-2S_sf"/>
</dbReference>
<dbReference type="PANTHER" id="PTHR43756:SF1">
    <property type="entry name" value="3-PHENYLPROPIONATE_CINNAMIC ACID DIOXYGENASE SUBUNIT ALPHA"/>
    <property type="match status" value="1"/>
</dbReference>
<name>A0A2U8GM24_9RHOO</name>
<protein>
    <submittedName>
        <fullName evidence="11">Aromatic ring-hydroxylating dioxygenase subunit alpha</fullName>
    </submittedName>
</protein>
<evidence type="ECO:0000256" key="5">
    <source>
        <dbReference type="ARBA" id="ARBA00022964"/>
    </source>
</evidence>
<evidence type="ECO:0000256" key="7">
    <source>
        <dbReference type="ARBA" id="ARBA00023004"/>
    </source>
</evidence>
<dbReference type="PROSITE" id="PS51296">
    <property type="entry name" value="RIESKE"/>
    <property type="match status" value="1"/>
</dbReference>
<dbReference type="InterPro" id="IPR015881">
    <property type="entry name" value="ARHD_Rieske_2Fe_2S"/>
</dbReference>